<evidence type="ECO:0000313" key="6">
    <source>
        <dbReference type="EMBL" id="MDN2481790.1"/>
    </source>
</evidence>
<dbReference type="PRINTS" id="PR00039">
    <property type="entry name" value="HTHLYSR"/>
</dbReference>
<accession>A0ABT7Y1D0</accession>
<evidence type="ECO:0000313" key="7">
    <source>
        <dbReference type="Proteomes" id="UP001169719"/>
    </source>
</evidence>
<comment type="caution">
    <text evidence="6">The sequence shown here is derived from an EMBL/GenBank/DDBJ whole genome shotgun (WGS) entry which is preliminary data.</text>
</comment>
<dbReference type="SUPFAM" id="SSF46785">
    <property type="entry name" value="Winged helix' DNA-binding domain"/>
    <property type="match status" value="1"/>
</dbReference>
<dbReference type="InterPro" id="IPR036390">
    <property type="entry name" value="WH_DNA-bd_sf"/>
</dbReference>
<keyword evidence="2" id="KW-0805">Transcription regulation</keyword>
<protein>
    <submittedName>
        <fullName evidence="6">LysR family transcriptional regulator</fullName>
    </submittedName>
</protein>
<gene>
    <name evidence="6" type="ORF">QWJ08_10320</name>
</gene>
<proteinExistence type="inferred from homology"/>
<dbReference type="Gene3D" id="3.40.190.290">
    <property type="match status" value="1"/>
</dbReference>
<dbReference type="RefSeq" id="WP_289961865.1">
    <property type="nucleotide sequence ID" value="NZ_JAUEOZ010000001.1"/>
</dbReference>
<dbReference type="Gene3D" id="1.10.10.10">
    <property type="entry name" value="Winged helix-like DNA-binding domain superfamily/Winged helix DNA-binding domain"/>
    <property type="match status" value="1"/>
</dbReference>
<keyword evidence="4" id="KW-0804">Transcription</keyword>
<evidence type="ECO:0000256" key="3">
    <source>
        <dbReference type="ARBA" id="ARBA00023125"/>
    </source>
</evidence>
<evidence type="ECO:0000256" key="2">
    <source>
        <dbReference type="ARBA" id="ARBA00023015"/>
    </source>
</evidence>
<dbReference type="CDD" id="cd05466">
    <property type="entry name" value="PBP2_LTTR_substrate"/>
    <property type="match status" value="1"/>
</dbReference>
<evidence type="ECO:0000259" key="5">
    <source>
        <dbReference type="PROSITE" id="PS50931"/>
    </source>
</evidence>
<dbReference type="PANTHER" id="PTHR30419:SF30">
    <property type="entry name" value="LYSR FAMILY TRANSCRIPTIONAL REGULATOR"/>
    <property type="match status" value="1"/>
</dbReference>
<dbReference type="InterPro" id="IPR036388">
    <property type="entry name" value="WH-like_DNA-bd_sf"/>
</dbReference>
<evidence type="ECO:0000256" key="4">
    <source>
        <dbReference type="ARBA" id="ARBA00023163"/>
    </source>
</evidence>
<dbReference type="Proteomes" id="UP001169719">
    <property type="component" value="Unassembled WGS sequence"/>
</dbReference>
<reference evidence="6" key="1">
    <citation type="submission" date="2024-05" db="EMBL/GenBank/DDBJ databases">
        <title>Genome Sequences of Four Agar- Degrading Marine Bacteria.</title>
        <authorList>
            <person name="Phillips E.K."/>
            <person name="Shaffer J.C."/>
            <person name="Henson M.W."/>
            <person name="Temperton B."/>
            <person name="Thrash C.J."/>
            <person name="Martin M.O."/>
        </authorList>
    </citation>
    <scope>NUCLEOTIDE SEQUENCE</scope>
    <source>
        <strain evidence="6">EKP203</strain>
    </source>
</reference>
<keyword evidence="3" id="KW-0238">DNA-binding</keyword>
<dbReference type="InterPro" id="IPR050950">
    <property type="entry name" value="HTH-type_LysR_regulators"/>
</dbReference>
<sequence>MNANYLKHFVAVAEHGSFTQAAHTLNIAQPPLSISIKKLEQDLGLTLFLRKGRQVSLTLEGEVLYKHAKQVQQSLEDTKTAMEELRGLDKGEVRLGVPSMMGSYYFPEILMAFKSRYPNLKLTVINAGTRSIRQMLLDGTLDIGVINHYTEAETLETDHLLTSNMVAAVGKQHPLAQHSTISLKEFFQHELVLFEAGYFHRDFIEKKAQEYGMPLHFSFETNLLPLILSIVKNEFAITALLDMVTDYEKDVVAIPFDESVELNLALAWRKNGYLSIAHRTFIEFVKQNR</sequence>
<evidence type="ECO:0000256" key="1">
    <source>
        <dbReference type="ARBA" id="ARBA00009437"/>
    </source>
</evidence>
<comment type="similarity">
    <text evidence="1">Belongs to the LysR transcriptional regulatory family.</text>
</comment>
<name>A0ABT7Y1D0_9VIBR</name>
<dbReference type="PANTHER" id="PTHR30419">
    <property type="entry name" value="HTH-TYPE TRANSCRIPTIONAL REGULATOR YBHD"/>
    <property type="match status" value="1"/>
</dbReference>
<dbReference type="SUPFAM" id="SSF53850">
    <property type="entry name" value="Periplasmic binding protein-like II"/>
    <property type="match status" value="1"/>
</dbReference>
<feature type="domain" description="HTH lysR-type" evidence="5">
    <location>
        <begin position="1"/>
        <end position="58"/>
    </location>
</feature>
<organism evidence="6 7">
    <name type="scientific">Vibrio agarivorans</name>
    <dbReference type="NCBI Taxonomy" id="153622"/>
    <lineage>
        <taxon>Bacteria</taxon>
        <taxon>Pseudomonadati</taxon>
        <taxon>Pseudomonadota</taxon>
        <taxon>Gammaproteobacteria</taxon>
        <taxon>Vibrionales</taxon>
        <taxon>Vibrionaceae</taxon>
        <taxon>Vibrio</taxon>
    </lineage>
</organism>
<dbReference type="EMBL" id="JAUEOZ010000001">
    <property type="protein sequence ID" value="MDN2481790.1"/>
    <property type="molecule type" value="Genomic_DNA"/>
</dbReference>
<keyword evidence="7" id="KW-1185">Reference proteome</keyword>
<dbReference type="Pfam" id="PF03466">
    <property type="entry name" value="LysR_substrate"/>
    <property type="match status" value="1"/>
</dbReference>
<dbReference type="Pfam" id="PF00126">
    <property type="entry name" value="HTH_1"/>
    <property type="match status" value="1"/>
</dbReference>
<dbReference type="InterPro" id="IPR000847">
    <property type="entry name" value="LysR_HTH_N"/>
</dbReference>
<dbReference type="PROSITE" id="PS50931">
    <property type="entry name" value="HTH_LYSR"/>
    <property type="match status" value="1"/>
</dbReference>
<dbReference type="InterPro" id="IPR005119">
    <property type="entry name" value="LysR_subst-bd"/>
</dbReference>